<reference evidence="2" key="1">
    <citation type="submission" date="2020-08" db="EMBL/GenBank/DDBJ databases">
        <title>Plant Genome Project.</title>
        <authorList>
            <person name="Zhang R.-G."/>
        </authorList>
    </citation>
    <scope>NUCLEOTIDE SEQUENCE</scope>
    <source>
        <strain evidence="2">WSP0</strain>
        <tissue evidence="2">Leaf</tissue>
    </source>
</reference>
<evidence type="ECO:0000256" key="1">
    <source>
        <dbReference type="SAM" id="MobiDB-lite"/>
    </source>
</evidence>
<dbReference type="Proteomes" id="UP000823749">
    <property type="component" value="Chromosome 5"/>
</dbReference>
<dbReference type="EMBL" id="JACTNZ010000005">
    <property type="protein sequence ID" value="KAG5548467.1"/>
    <property type="molecule type" value="Genomic_DNA"/>
</dbReference>
<dbReference type="InterPro" id="IPR013083">
    <property type="entry name" value="Znf_RING/FYVE/PHD"/>
</dbReference>
<evidence type="ECO:0000313" key="2">
    <source>
        <dbReference type="EMBL" id="KAG5548467.1"/>
    </source>
</evidence>
<dbReference type="InterPro" id="IPR040256">
    <property type="entry name" value="At4g02000-like"/>
</dbReference>
<sequence length="676" mass="73895">MASLDTDVTMVPAGEGPSDAPPSFSAASASLSSKKAKRFEIKKWNAVALWAWDIVMDNCAICRNHITDLCIECQTNQASATSEESLMEGLLPPCSVPEDPRVSVCSDRNVAFELLDGDLRKTYSHFQFECSDDSVARQIKTLAAENLVLCQKAEDSYSRVLLDGNSSSLSFVPVGKPPSPTSWKDIVAPVNPLISRMNLHYCPPAVVNNDLYVNIPESVASAGVDRWKDWVVGYFVDRKLHFTAVETIAHKIWDQFGLLDVLSNENGFFFFHFDKSELWTEGLSHVASAIGKPLYADHLTESCKRISFAKICVEVDASAPLPESFGLSLPSGAKFTIRVWYPWKPLMSGVGGQNNWGDCPSFTHAASVSSSIVDDSAGVSAVVASVLSPAGVSDKGDPVLENPPKESVMVGTEVVFLPQPLCSSSGTMDGENMFSILQSDVGQAFFDPDGVLISLPTDEEFNEGLIVENSEIPSPKIGAVSCFPSHWLSVHNYSVGPVARIFLGWDPTVFVSSILFSSDQLIVSEFLPLDGSASFVLSVVYGHNRAVDRRQLWDDMRTIANSVAIQTKVPHHLSIRGMLVAPVTVTEIKAALMFINGDTTTDLGFPGTWFPAFVKNPVYSPFTRVSRDRKKEALFSLWDLGLRGLERSGMENSEDEKKTRLGSLKKANLLYLTESH</sequence>
<proteinExistence type="predicted"/>
<keyword evidence="3" id="KW-1185">Reference proteome</keyword>
<comment type="caution">
    <text evidence="2">The sequence shown here is derived from an EMBL/GenBank/DDBJ whole genome shotgun (WGS) entry which is preliminary data.</text>
</comment>
<gene>
    <name evidence="2" type="ORF">RHGRI_013973</name>
</gene>
<evidence type="ECO:0000313" key="3">
    <source>
        <dbReference type="Proteomes" id="UP000823749"/>
    </source>
</evidence>
<dbReference type="AlphaFoldDB" id="A0AAV6K7L0"/>
<accession>A0AAV6K7L0</accession>
<protein>
    <submittedName>
        <fullName evidence="2">Uncharacterized protein</fullName>
    </submittedName>
</protein>
<dbReference type="PANTHER" id="PTHR31286">
    <property type="entry name" value="GLYCINE-RICH CELL WALL STRUCTURAL PROTEIN 1.8-LIKE"/>
    <property type="match status" value="1"/>
</dbReference>
<dbReference type="Gene3D" id="3.30.40.10">
    <property type="entry name" value="Zinc/RING finger domain, C3HC4 (zinc finger)"/>
    <property type="match status" value="1"/>
</dbReference>
<organism evidence="2 3">
    <name type="scientific">Rhododendron griersonianum</name>
    <dbReference type="NCBI Taxonomy" id="479676"/>
    <lineage>
        <taxon>Eukaryota</taxon>
        <taxon>Viridiplantae</taxon>
        <taxon>Streptophyta</taxon>
        <taxon>Embryophyta</taxon>
        <taxon>Tracheophyta</taxon>
        <taxon>Spermatophyta</taxon>
        <taxon>Magnoliopsida</taxon>
        <taxon>eudicotyledons</taxon>
        <taxon>Gunneridae</taxon>
        <taxon>Pentapetalae</taxon>
        <taxon>asterids</taxon>
        <taxon>Ericales</taxon>
        <taxon>Ericaceae</taxon>
        <taxon>Ericoideae</taxon>
        <taxon>Rhodoreae</taxon>
        <taxon>Rhododendron</taxon>
    </lineage>
</organism>
<feature type="region of interest" description="Disordered" evidence="1">
    <location>
        <begin position="1"/>
        <end position="25"/>
    </location>
</feature>
<dbReference type="PANTHER" id="PTHR31286:SF99">
    <property type="entry name" value="DUF4283 DOMAIN-CONTAINING PROTEIN"/>
    <property type="match status" value="1"/>
</dbReference>
<dbReference type="SUPFAM" id="SSF57850">
    <property type="entry name" value="RING/U-box"/>
    <property type="match status" value="1"/>
</dbReference>
<name>A0AAV6K7L0_9ERIC</name>